<dbReference type="InterPro" id="IPR018094">
    <property type="entry name" value="Thymidylate_kinase"/>
</dbReference>
<dbReference type="SUPFAM" id="SSF52540">
    <property type="entry name" value="P-loop containing nucleoside triphosphate hydrolases"/>
    <property type="match status" value="1"/>
</dbReference>
<dbReference type="GO" id="GO:0004798">
    <property type="term" value="F:dTMP kinase activity"/>
    <property type="evidence" value="ECO:0007669"/>
    <property type="project" value="UniProtKB-UniRule"/>
</dbReference>
<reference evidence="11" key="1">
    <citation type="submission" date="2016-10" db="EMBL/GenBank/DDBJ databases">
        <authorList>
            <person name="Varghese N."/>
            <person name="Submissions S."/>
        </authorList>
    </citation>
    <scope>NUCLEOTIDE SEQUENCE [LARGE SCALE GENOMIC DNA]</scope>
    <source>
        <strain evidence="11">DSM 3695</strain>
    </source>
</reference>
<dbReference type="GO" id="GO:0006235">
    <property type="term" value="P:dTTP biosynthetic process"/>
    <property type="evidence" value="ECO:0007669"/>
    <property type="project" value="UniProtKB-UniRule"/>
</dbReference>
<evidence type="ECO:0000256" key="6">
    <source>
        <dbReference type="ARBA" id="ARBA00022777"/>
    </source>
</evidence>
<dbReference type="STRING" id="29529.SAMN04488122_0933"/>
<protein>
    <recommendedName>
        <fullName evidence="8">Thymidylate kinase</fullName>
        <ecNumber evidence="8">2.7.4.9</ecNumber>
    </recommendedName>
    <alternativeName>
        <fullName evidence="8">dTMP kinase</fullName>
    </alternativeName>
</protein>
<dbReference type="GO" id="GO:0005737">
    <property type="term" value="C:cytoplasm"/>
    <property type="evidence" value="ECO:0007669"/>
    <property type="project" value="TreeGrafter"/>
</dbReference>
<dbReference type="InterPro" id="IPR018095">
    <property type="entry name" value="Thymidylate_kin_CS"/>
</dbReference>
<dbReference type="HAMAP" id="MF_00165">
    <property type="entry name" value="Thymidylate_kinase"/>
    <property type="match status" value="1"/>
</dbReference>
<evidence type="ECO:0000256" key="8">
    <source>
        <dbReference type="HAMAP-Rule" id="MF_00165"/>
    </source>
</evidence>
<dbReference type="Proteomes" id="UP000199310">
    <property type="component" value="Unassembled WGS sequence"/>
</dbReference>
<keyword evidence="3 8" id="KW-0808">Transferase</keyword>
<dbReference type="RefSeq" id="WP_089891202.1">
    <property type="nucleotide sequence ID" value="NZ_FOJG01000001.1"/>
</dbReference>
<accession>A0A1I0PRK6</accession>
<feature type="domain" description="Thymidylate kinase-like" evidence="9">
    <location>
        <begin position="10"/>
        <end position="203"/>
    </location>
</feature>
<comment type="catalytic activity">
    <reaction evidence="8">
        <text>dTMP + ATP = dTDP + ADP</text>
        <dbReference type="Rhea" id="RHEA:13517"/>
        <dbReference type="ChEBI" id="CHEBI:30616"/>
        <dbReference type="ChEBI" id="CHEBI:58369"/>
        <dbReference type="ChEBI" id="CHEBI:63528"/>
        <dbReference type="ChEBI" id="CHEBI:456216"/>
        <dbReference type="EC" id="2.7.4.9"/>
    </reaction>
</comment>
<evidence type="ECO:0000313" key="11">
    <source>
        <dbReference type="Proteomes" id="UP000199310"/>
    </source>
</evidence>
<comment type="similarity">
    <text evidence="2 8">Belongs to the thymidylate kinase family.</text>
</comment>
<evidence type="ECO:0000256" key="5">
    <source>
        <dbReference type="ARBA" id="ARBA00022741"/>
    </source>
</evidence>
<evidence type="ECO:0000256" key="2">
    <source>
        <dbReference type="ARBA" id="ARBA00009776"/>
    </source>
</evidence>
<sequence>MEKSSKFIAVEGLDGAGKSTQIELLTKYLESKNEKTKFVHFPRSNQGMFGELIAKFLRGEFGDVKNVHPQLVALLFAEDRKEFAATINQWLKDGYFVLVDRYVLSNIAFQCAKLESEEEKQYLRNWINEFEYNYNKIPKPHFSIYLDVPFAFVEAALEKRRANEDREYLQGKDDIHEKDFSLQRAVKKEYDTLLSADTTINRIACFNVAQQMRPIADIHTEIVQLVNSQVQL</sequence>
<dbReference type="OrthoDB" id="9774907at2"/>
<organism evidence="10 11">
    <name type="scientific">Chitinophaga arvensicola</name>
    <dbReference type="NCBI Taxonomy" id="29529"/>
    <lineage>
        <taxon>Bacteria</taxon>
        <taxon>Pseudomonadati</taxon>
        <taxon>Bacteroidota</taxon>
        <taxon>Chitinophagia</taxon>
        <taxon>Chitinophagales</taxon>
        <taxon>Chitinophagaceae</taxon>
        <taxon>Chitinophaga</taxon>
    </lineage>
</organism>
<evidence type="ECO:0000256" key="1">
    <source>
        <dbReference type="ARBA" id="ARBA00004992"/>
    </source>
</evidence>
<comment type="function">
    <text evidence="8">Phosphorylation of dTMP to form dTDP in both de novo and salvage pathways of dTTP synthesis.</text>
</comment>
<dbReference type="Gene3D" id="3.40.50.300">
    <property type="entry name" value="P-loop containing nucleotide triphosphate hydrolases"/>
    <property type="match status" value="1"/>
</dbReference>
<dbReference type="CDD" id="cd01672">
    <property type="entry name" value="TMPK"/>
    <property type="match status" value="1"/>
</dbReference>
<dbReference type="PANTHER" id="PTHR10344:SF1">
    <property type="entry name" value="THYMIDYLATE KINASE"/>
    <property type="match status" value="1"/>
</dbReference>
<evidence type="ECO:0000256" key="3">
    <source>
        <dbReference type="ARBA" id="ARBA00022679"/>
    </source>
</evidence>
<evidence type="ECO:0000256" key="4">
    <source>
        <dbReference type="ARBA" id="ARBA00022727"/>
    </source>
</evidence>
<dbReference type="PANTHER" id="PTHR10344">
    <property type="entry name" value="THYMIDYLATE KINASE"/>
    <property type="match status" value="1"/>
</dbReference>
<keyword evidence="6 8" id="KW-0418">Kinase</keyword>
<keyword evidence="4 8" id="KW-0545">Nucleotide biosynthesis</keyword>
<proteinExistence type="inferred from homology"/>
<dbReference type="NCBIfam" id="TIGR00041">
    <property type="entry name" value="DTMP_kinase"/>
    <property type="match status" value="1"/>
</dbReference>
<name>A0A1I0PRK6_9BACT</name>
<dbReference type="PROSITE" id="PS01331">
    <property type="entry name" value="THYMIDYLATE_KINASE"/>
    <property type="match status" value="1"/>
</dbReference>
<evidence type="ECO:0000259" key="9">
    <source>
        <dbReference type="Pfam" id="PF02223"/>
    </source>
</evidence>
<comment type="pathway">
    <text evidence="1">Pyrimidine metabolism; dTTP biosynthesis.</text>
</comment>
<dbReference type="InterPro" id="IPR039430">
    <property type="entry name" value="Thymidylate_kin-like_dom"/>
</dbReference>
<gene>
    <name evidence="8" type="primary">tmk</name>
    <name evidence="10" type="ORF">SAMN04488122_0933</name>
</gene>
<dbReference type="GO" id="GO:0006227">
    <property type="term" value="P:dUDP biosynthetic process"/>
    <property type="evidence" value="ECO:0007669"/>
    <property type="project" value="TreeGrafter"/>
</dbReference>
<dbReference type="InterPro" id="IPR027417">
    <property type="entry name" value="P-loop_NTPase"/>
</dbReference>
<feature type="binding site" evidence="8">
    <location>
        <begin position="12"/>
        <end position="19"/>
    </location>
    <ligand>
        <name>ATP</name>
        <dbReference type="ChEBI" id="CHEBI:30616"/>
    </ligand>
</feature>
<dbReference type="EMBL" id="FOJG01000001">
    <property type="protein sequence ID" value="SEW17010.1"/>
    <property type="molecule type" value="Genomic_DNA"/>
</dbReference>
<evidence type="ECO:0000256" key="7">
    <source>
        <dbReference type="ARBA" id="ARBA00022840"/>
    </source>
</evidence>
<dbReference type="GO" id="GO:0006233">
    <property type="term" value="P:dTDP biosynthetic process"/>
    <property type="evidence" value="ECO:0007669"/>
    <property type="project" value="InterPro"/>
</dbReference>
<dbReference type="EC" id="2.7.4.9" evidence="8"/>
<keyword evidence="7 8" id="KW-0067">ATP-binding</keyword>
<evidence type="ECO:0000313" key="10">
    <source>
        <dbReference type="EMBL" id="SEW17010.1"/>
    </source>
</evidence>
<dbReference type="Pfam" id="PF02223">
    <property type="entry name" value="Thymidylate_kin"/>
    <property type="match status" value="1"/>
</dbReference>
<keyword evidence="11" id="KW-1185">Reference proteome</keyword>
<keyword evidence="5 8" id="KW-0547">Nucleotide-binding</keyword>
<dbReference type="GO" id="GO:0005524">
    <property type="term" value="F:ATP binding"/>
    <property type="evidence" value="ECO:0007669"/>
    <property type="project" value="UniProtKB-UniRule"/>
</dbReference>
<dbReference type="AlphaFoldDB" id="A0A1I0PRK6"/>